<dbReference type="Proteomes" id="UP000029995">
    <property type="component" value="Unassembled WGS sequence"/>
</dbReference>
<protein>
    <recommendedName>
        <fullName evidence="3">HTH marR-type domain-containing protein</fullName>
    </recommendedName>
</protein>
<organism evidence="1 2">
    <name type="scientific">Inquilinus limosus MP06</name>
    <dbReference type="NCBI Taxonomy" id="1398085"/>
    <lineage>
        <taxon>Bacteria</taxon>
        <taxon>Pseudomonadati</taxon>
        <taxon>Pseudomonadota</taxon>
        <taxon>Alphaproteobacteria</taxon>
        <taxon>Rhodospirillales</taxon>
        <taxon>Rhodospirillaceae</taxon>
        <taxon>Inquilinus</taxon>
    </lineage>
</organism>
<reference evidence="1 2" key="1">
    <citation type="submission" date="2014-01" db="EMBL/GenBank/DDBJ databases">
        <title>Genome sequence determination for a cystic fibrosis isolate, Inquilinus limosus.</title>
        <authorList>
            <person name="Pino M."/>
            <person name="Di Conza J."/>
            <person name="Gutkind G."/>
        </authorList>
    </citation>
    <scope>NUCLEOTIDE SEQUENCE [LARGE SCALE GENOMIC DNA]</scope>
    <source>
        <strain evidence="1 2">MP06</strain>
    </source>
</reference>
<dbReference type="AlphaFoldDB" id="A0A0A0DBY4"/>
<evidence type="ECO:0008006" key="3">
    <source>
        <dbReference type="Google" id="ProtNLM"/>
    </source>
</evidence>
<evidence type="ECO:0000313" key="2">
    <source>
        <dbReference type="Proteomes" id="UP000029995"/>
    </source>
</evidence>
<dbReference type="EMBL" id="JANX01000031">
    <property type="protein sequence ID" value="KGM35383.1"/>
    <property type="molecule type" value="Genomic_DNA"/>
</dbReference>
<gene>
    <name evidence="1" type="ORF">P409_04830</name>
</gene>
<dbReference type="RefSeq" id="WP_034832431.1">
    <property type="nucleotide sequence ID" value="NZ_JANX01000031.1"/>
</dbReference>
<evidence type="ECO:0000313" key="1">
    <source>
        <dbReference type="EMBL" id="KGM35383.1"/>
    </source>
</evidence>
<accession>A0A0A0DBY4</accession>
<dbReference type="InterPro" id="IPR036390">
    <property type="entry name" value="WH_DNA-bd_sf"/>
</dbReference>
<dbReference type="OrthoDB" id="7329674at2"/>
<dbReference type="SUPFAM" id="SSF46785">
    <property type="entry name" value="Winged helix' DNA-binding domain"/>
    <property type="match status" value="1"/>
</dbReference>
<proteinExistence type="predicted"/>
<sequence>MGDHQDIGPGTAMRGKLTLAVLYGARPQDLDLVRGENRPLADLFELPIAGDYMPQIRSLEPDLVLVYLSSLPGPVDVAFARRVLGTLRGGARRLLVIGDRALFGASDLAFDLVGHSAYDHGLGEAAIRMLIRRNIAFLAGFRRRMGRLDSTLDRMADLSQEIVAQHAEMLSLHQEGPAETATASHGRAAMTDNPVALVDASLDIIKSLAGALGDEFVSVEYVQILMYLHRSRLAGRGGVSVSELCGLIDAPYSTTVRRIDELAKRSYLRKSTDPADKRRINVEIAGPSVTVVERFLGRLRSSIGGLLERPGSQPG</sequence>
<dbReference type="Gene3D" id="1.10.10.10">
    <property type="entry name" value="Winged helix-like DNA-binding domain superfamily/Winged helix DNA-binding domain"/>
    <property type="match status" value="1"/>
</dbReference>
<dbReference type="InterPro" id="IPR036388">
    <property type="entry name" value="WH-like_DNA-bd_sf"/>
</dbReference>
<name>A0A0A0DBY4_9PROT</name>
<comment type="caution">
    <text evidence="1">The sequence shown here is derived from an EMBL/GenBank/DDBJ whole genome shotgun (WGS) entry which is preliminary data.</text>
</comment>